<feature type="binding site" evidence="5">
    <location>
        <position position="237"/>
    </location>
    <ligand>
        <name>(2E)-4-hydroxy-3-methylbut-2-enyl diphosphate</name>
        <dbReference type="ChEBI" id="CHEBI:128753"/>
    </ligand>
</feature>
<dbReference type="NCBIfam" id="NF000907">
    <property type="entry name" value="PRK00087.1"/>
    <property type="match status" value="1"/>
</dbReference>
<feature type="binding site" evidence="5">
    <location>
        <position position="283"/>
    </location>
    <ligand>
        <name>dimethylallyl diphosphate</name>
        <dbReference type="ChEBI" id="CHEBI:57623"/>
    </ligand>
</feature>
<dbReference type="CDD" id="cd05688">
    <property type="entry name" value="S1_RPS1_repeat_ec3"/>
    <property type="match status" value="1"/>
</dbReference>
<dbReference type="RefSeq" id="WP_315571517.1">
    <property type="nucleotide sequence ID" value="NZ_CP118868.1"/>
</dbReference>
<feature type="binding site" evidence="5">
    <location>
        <position position="237"/>
    </location>
    <ligand>
        <name>isopentenyl diphosphate</name>
        <dbReference type="ChEBI" id="CHEBI:128769"/>
    </ligand>
</feature>
<keyword evidence="5" id="KW-0414">Isoprene biosynthesis</keyword>
<feature type="binding site" evidence="5">
    <location>
        <position position="91"/>
    </location>
    <ligand>
        <name>isopentenyl diphosphate</name>
        <dbReference type="ChEBI" id="CHEBI:128769"/>
    </ligand>
</feature>
<feature type="binding site" evidence="5">
    <location>
        <position position="91"/>
    </location>
    <ligand>
        <name>(2E)-4-hydroxy-3-methylbut-2-enyl diphosphate</name>
        <dbReference type="ChEBI" id="CHEBI:128753"/>
    </ligand>
</feature>
<feature type="binding site" evidence="5">
    <location>
        <position position="58"/>
    </location>
    <ligand>
        <name>isopentenyl diphosphate</name>
        <dbReference type="ChEBI" id="CHEBI:128769"/>
    </ligand>
</feature>
<keyword evidence="3 5" id="KW-0408">Iron</keyword>
<feature type="binding site" evidence="5">
    <location>
        <position position="283"/>
    </location>
    <ligand>
        <name>(2E)-4-hydroxy-3-methylbut-2-enyl diphosphate</name>
        <dbReference type="ChEBI" id="CHEBI:128753"/>
    </ligand>
</feature>
<protein>
    <recommendedName>
        <fullName evidence="5">4-hydroxy-3-methylbut-2-enyl diphosphate reductase</fullName>
        <shortName evidence="5">HMBPP reductase</shortName>
        <ecNumber evidence="5">1.17.7.4</ecNumber>
    </recommendedName>
</protein>
<gene>
    <name evidence="5" type="primary">ispH</name>
    <name evidence="8" type="ORF">PYS61_05710</name>
</gene>
<feature type="binding site" evidence="5">
    <location>
        <position position="58"/>
    </location>
    <ligand>
        <name>(2E)-4-hydroxy-3-methylbut-2-enyl diphosphate</name>
        <dbReference type="ChEBI" id="CHEBI:128753"/>
    </ligand>
</feature>
<keyword evidence="9" id="KW-1185">Reference proteome</keyword>
<feature type="binding site" evidence="5">
    <location>
        <position position="141"/>
    </location>
    <ligand>
        <name>dimethylallyl diphosphate</name>
        <dbReference type="ChEBI" id="CHEBI:57623"/>
    </ligand>
</feature>
<dbReference type="HAMAP" id="MF_00191">
    <property type="entry name" value="IspH"/>
    <property type="match status" value="1"/>
</dbReference>
<comment type="pathway">
    <text evidence="5">Isoprenoid biosynthesis; isopentenyl diphosphate biosynthesis via DXP pathway; isopentenyl diphosphate from 1-deoxy-D-xylulose 5-phosphate: step 6/6.</text>
</comment>
<dbReference type="Pfam" id="PF00575">
    <property type="entry name" value="S1"/>
    <property type="match status" value="3"/>
</dbReference>
<keyword evidence="5 8" id="KW-0560">Oxidoreductase</keyword>
<feature type="binding site" evidence="5">
    <location>
        <position position="238"/>
    </location>
    <ligand>
        <name>dimethylallyl diphosphate</name>
        <dbReference type="ChEBI" id="CHEBI:57623"/>
    </ligand>
</feature>
<comment type="similarity">
    <text evidence="5">Belongs to the IspH family.</text>
</comment>
<dbReference type="PRINTS" id="PR00681">
    <property type="entry name" value="RIBOSOMALS1"/>
</dbReference>
<dbReference type="Gene3D" id="3.40.1010.20">
    <property type="entry name" value="4-hydroxy-3-methylbut-2-enyl diphosphate reductase, catalytic domain"/>
    <property type="match status" value="2"/>
</dbReference>
<evidence type="ECO:0000256" key="4">
    <source>
        <dbReference type="ARBA" id="ARBA00023014"/>
    </source>
</evidence>
<evidence type="ECO:0000256" key="1">
    <source>
        <dbReference type="ARBA" id="ARBA00022485"/>
    </source>
</evidence>
<feature type="binding site" evidence="5">
    <location>
        <position position="238"/>
    </location>
    <ligand>
        <name>isopentenyl diphosphate</name>
        <dbReference type="ChEBI" id="CHEBI:128769"/>
    </ligand>
</feature>
<dbReference type="Gene3D" id="3.40.50.11270">
    <property type="match status" value="1"/>
</dbReference>
<dbReference type="Gene3D" id="2.40.50.140">
    <property type="entry name" value="Nucleic acid-binding proteins"/>
    <property type="match status" value="3"/>
</dbReference>
<feature type="binding site" evidence="5">
    <location>
        <position position="141"/>
    </location>
    <ligand>
        <name>isopentenyl diphosphate</name>
        <dbReference type="ChEBI" id="CHEBI:128769"/>
    </ligand>
</feature>
<sequence>MNYKQNNLQNSSLAPASYTLAGSYGFCYGVKKAVHKAYELAEALQTGQKCYMYGAVIHNKQVVNNLTANGFILVDKADAVAPGATVLIRAHGITGEELGRLRDKNCKVIDETCGYVRFIQNKIAKYHNAGYQIILAGHRGHPEIVSEISFAENNVIVVDSLAELKTLNLANLPTVLLAQTTFNHQEFTKISNFLTLHLEQLLIFDTICRATVDRQLATKELASTKDVMIVIGDRSSSNTKRLVDLSAEVCGETYLIESAADMAELKFKGVLAAKQVGVAASASAPDSIITEVIRIMNENTEVTKNQEALEETAKNQNAVDKQAAETGNDVSFSDFIDNIPQLKRGEIIKGVIVRYDPDFVYVDVKDKSEGKIPMSEFLKTPDFDLDKAIEDHQEIEIYVRSIRNTEMGKEILLSKARVDFNKYKELLKKAYEEKTPVTVKVVSKVKDGVIASYGGADIYIHRTQLELHAVEDLDKYVGQTLEILITAFDDSNSRRLRVTGSRRSLLAAIRDKQAEAIWDNLEVGDVYEGTVRNLTNFGAFVDLGGLDGLIHVTELSWKHIRHPKEVLKIGDKVQVYIKDFDRESKRISLGYRKLEDDPYFQIDEKYPVGSIVDGKVARIMPYGVFVNIAPGVDALCHISQICNRRIEKPEEVLKVGQEVQARVLEVNLERRRISISIKSVMNLGEPEGSALAISKKKEEQDFPSSYRDDDGKGADINIVKSND</sequence>
<feature type="binding site" evidence="5">
    <location>
        <position position="237"/>
    </location>
    <ligand>
        <name>dimethylallyl diphosphate</name>
        <dbReference type="ChEBI" id="CHEBI:57623"/>
    </ligand>
</feature>
<comment type="pathway">
    <text evidence="5">Isoprenoid biosynthesis; dimethylallyl diphosphate biosynthesis; dimethylallyl diphosphate from (2E)-4-hydroxy-3-methylbutenyl diphosphate: step 1/1.</text>
</comment>
<comment type="function">
    <text evidence="5">Catalyzes the conversion of 1-hydroxy-2-methyl-2-(E)-butenyl 4-diphosphate (HMBPP) into a mixture of isopentenyl diphosphate (IPP) and dimethylallyl diphosphate (DMAPP). Acts in the terminal step of the DOXP/MEP pathway for isoprenoid precursor biosynthesis.</text>
</comment>
<comment type="catalytic activity">
    <reaction evidence="5">
        <text>dimethylallyl diphosphate + 2 oxidized [2Fe-2S]-[ferredoxin] + H2O = (2E)-4-hydroxy-3-methylbut-2-enyl diphosphate + 2 reduced [2Fe-2S]-[ferredoxin] + 2 H(+)</text>
        <dbReference type="Rhea" id="RHEA:24825"/>
        <dbReference type="Rhea" id="RHEA-COMP:10000"/>
        <dbReference type="Rhea" id="RHEA-COMP:10001"/>
        <dbReference type="ChEBI" id="CHEBI:15377"/>
        <dbReference type="ChEBI" id="CHEBI:15378"/>
        <dbReference type="ChEBI" id="CHEBI:33737"/>
        <dbReference type="ChEBI" id="CHEBI:33738"/>
        <dbReference type="ChEBI" id="CHEBI:57623"/>
        <dbReference type="ChEBI" id="CHEBI:128753"/>
        <dbReference type="EC" id="1.17.7.4"/>
    </reaction>
</comment>
<feature type="region of interest" description="Disordered" evidence="6">
    <location>
        <begin position="693"/>
        <end position="723"/>
    </location>
</feature>
<dbReference type="InterPro" id="IPR035104">
    <property type="entry name" value="Ribosomal_protein_S1-like"/>
</dbReference>
<dbReference type="SMART" id="SM00316">
    <property type="entry name" value="S1"/>
    <property type="match status" value="4"/>
</dbReference>
<evidence type="ECO:0000256" key="5">
    <source>
        <dbReference type="HAMAP-Rule" id="MF_00191"/>
    </source>
</evidence>
<dbReference type="EMBL" id="CP118868">
    <property type="protein sequence ID" value="WEG35424.1"/>
    <property type="molecule type" value="Genomic_DNA"/>
</dbReference>
<feature type="domain" description="S1 motif" evidence="7">
    <location>
        <begin position="609"/>
        <end position="678"/>
    </location>
</feature>
<feature type="domain" description="S1 motif" evidence="7">
    <location>
        <begin position="524"/>
        <end position="592"/>
    </location>
</feature>
<evidence type="ECO:0000313" key="9">
    <source>
        <dbReference type="Proteomes" id="UP001220478"/>
    </source>
</evidence>
<dbReference type="GO" id="GO:0005840">
    <property type="term" value="C:ribosome"/>
    <property type="evidence" value="ECO:0007669"/>
    <property type="project" value="UniProtKB-KW"/>
</dbReference>
<evidence type="ECO:0000256" key="2">
    <source>
        <dbReference type="ARBA" id="ARBA00022723"/>
    </source>
</evidence>
<feature type="binding site" evidence="5">
    <location>
        <position position="238"/>
    </location>
    <ligand>
        <name>(2E)-4-hydroxy-3-methylbut-2-enyl diphosphate</name>
        <dbReference type="ChEBI" id="CHEBI:128753"/>
    </ligand>
</feature>
<keyword evidence="1 5" id="KW-0004">4Fe-4S</keyword>
<organism evidence="8 9">
    <name type="scientific">Amygdalobacter indicium</name>
    <dbReference type="NCBI Taxonomy" id="3029272"/>
    <lineage>
        <taxon>Bacteria</taxon>
        <taxon>Bacillati</taxon>
        <taxon>Bacillota</taxon>
        <taxon>Clostridia</taxon>
        <taxon>Eubacteriales</taxon>
        <taxon>Oscillospiraceae</taxon>
        <taxon>Amygdalobacter</taxon>
    </lineage>
</organism>
<name>A0ABY8C7B2_9FIRM</name>
<feature type="binding site" evidence="5">
    <location>
        <position position="27"/>
    </location>
    <ligand>
        <name>[4Fe-4S] cluster</name>
        <dbReference type="ChEBI" id="CHEBI:49883"/>
    </ligand>
</feature>
<feature type="binding site" evidence="5">
    <location>
        <position position="141"/>
    </location>
    <ligand>
        <name>(2E)-4-hydroxy-3-methylbut-2-enyl diphosphate</name>
        <dbReference type="ChEBI" id="CHEBI:128753"/>
    </ligand>
</feature>
<accession>A0ABY8C7B2</accession>
<keyword evidence="2 5" id="KW-0479">Metal-binding</keyword>
<feature type="binding site" evidence="5">
    <location>
        <position position="236"/>
    </location>
    <ligand>
        <name>isopentenyl diphosphate</name>
        <dbReference type="ChEBI" id="CHEBI:128769"/>
    </ligand>
</feature>
<feature type="active site" description="Proton donor" evidence="5">
    <location>
        <position position="143"/>
    </location>
</feature>
<evidence type="ECO:0000256" key="6">
    <source>
        <dbReference type="SAM" id="MobiDB-lite"/>
    </source>
</evidence>
<dbReference type="PANTHER" id="PTHR30426">
    <property type="entry name" value="4-HYDROXY-3-METHYLBUT-2-ENYL DIPHOSPHATE REDUCTASE"/>
    <property type="match status" value="1"/>
</dbReference>
<keyword evidence="8" id="KW-0689">Ribosomal protein</keyword>
<feature type="binding site" evidence="5">
    <location>
        <position position="236"/>
    </location>
    <ligand>
        <name>dimethylallyl diphosphate</name>
        <dbReference type="ChEBI" id="CHEBI:57623"/>
    </ligand>
</feature>
<dbReference type="InterPro" id="IPR012340">
    <property type="entry name" value="NA-bd_OB-fold"/>
</dbReference>
<feature type="binding site" evidence="5">
    <location>
        <position position="208"/>
    </location>
    <ligand>
        <name>[4Fe-4S] cluster</name>
        <dbReference type="ChEBI" id="CHEBI:49883"/>
    </ligand>
</feature>
<comment type="cofactor">
    <cofactor evidence="5">
        <name>[4Fe-4S] cluster</name>
        <dbReference type="ChEBI" id="CHEBI:49883"/>
    </cofactor>
    <text evidence="5">Binds 1 [4Fe-4S] cluster per subunit.</text>
</comment>
<feature type="binding site" evidence="5">
    <location>
        <position position="180"/>
    </location>
    <ligand>
        <name>(2E)-4-hydroxy-3-methylbut-2-enyl diphosphate</name>
        <dbReference type="ChEBI" id="CHEBI:128753"/>
    </ligand>
</feature>
<dbReference type="InterPro" id="IPR003029">
    <property type="entry name" value="S1_domain"/>
</dbReference>
<dbReference type="NCBIfam" id="TIGR00216">
    <property type="entry name" value="ispH_lytB"/>
    <property type="match status" value="1"/>
</dbReference>
<dbReference type="PROSITE" id="PS50126">
    <property type="entry name" value="S1"/>
    <property type="match status" value="3"/>
</dbReference>
<comment type="catalytic activity">
    <reaction evidence="5">
        <text>isopentenyl diphosphate + 2 oxidized [2Fe-2S]-[ferredoxin] + H2O = (2E)-4-hydroxy-3-methylbut-2-enyl diphosphate + 2 reduced [2Fe-2S]-[ferredoxin] + 2 H(+)</text>
        <dbReference type="Rhea" id="RHEA:24488"/>
        <dbReference type="Rhea" id="RHEA-COMP:10000"/>
        <dbReference type="Rhea" id="RHEA-COMP:10001"/>
        <dbReference type="ChEBI" id="CHEBI:15377"/>
        <dbReference type="ChEBI" id="CHEBI:15378"/>
        <dbReference type="ChEBI" id="CHEBI:33737"/>
        <dbReference type="ChEBI" id="CHEBI:33738"/>
        <dbReference type="ChEBI" id="CHEBI:128753"/>
        <dbReference type="ChEBI" id="CHEBI:128769"/>
        <dbReference type="EC" id="1.17.7.4"/>
    </reaction>
</comment>
<proteinExistence type="inferred from homology"/>
<dbReference type="InterPro" id="IPR003451">
    <property type="entry name" value="LytB/IspH"/>
</dbReference>
<dbReference type="Pfam" id="PF02401">
    <property type="entry name" value="LYTB"/>
    <property type="match status" value="1"/>
</dbReference>
<evidence type="ECO:0000259" key="7">
    <source>
        <dbReference type="PROSITE" id="PS50126"/>
    </source>
</evidence>
<dbReference type="EC" id="1.17.7.4" evidence="5"/>
<feature type="binding site" evidence="5">
    <location>
        <position position="236"/>
    </location>
    <ligand>
        <name>(2E)-4-hydroxy-3-methylbut-2-enyl diphosphate</name>
        <dbReference type="ChEBI" id="CHEBI:128753"/>
    </ligand>
</feature>
<dbReference type="PANTHER" id="PTHR30426:SF0">
    <property type="entry name" value="4-HYDROXY-3-METHYLBUT-2-ENYL DIPHOSPHATE REDUCTASE"/>
    <property type="match status" value="1"/>
</dbReference>
<evidence type="ECO:0000256" key="3">
    <source>
        <dbReference type="ARBA" id="ARBA00023004"/>
    </source>
</evidence>
<evidence type="ECO:0000313" key="8">
    <source>
        <dbReference type="EMBL" id="WEG35424.1"/>
    </source>
</evidence>
<feature type="compositionally biased region" description="Basic and acidic residues" evidence="6">
    <location>
        <begin position="695"/>
        <end position="713"/>
    </location>
</feature>
<reference evidence="8 9" key="1">
    <citation type="submission" date="2023-02" db="EMBL/GenBank/DDBJ databases">
        <title>Novel Oscillospiraceae bacterial genomes.</title>
        <authorList>
            <person name="Srinivasan S."/>
            <person name="Austin M.N."/>
            <person name="Fiedler T.L."/>
            <person name="Strenk S.M."/>
            <person name="Agnew K.J."/>
            <person name="Nagana Gowda G.A."/>
            <person name="Raftery D."/>
            <person name="Beamer M.A."/>
            <person name="Achilles S.L."/>
            <person name="Wiesenfeld H.C."/>
            <person name="Fredricks D.N."/>
            <person name="Hillier S.L."/>
        </authorList>
    </citation>
    <scope>NUCLEOTIDE SEQUENCE [LARGE SCALE GENOMIC DNA]</scope>
    <source>
        <strain evidence="8 9">CHIC02 1186E3-8</strain>
    </source>
</reference>
<dbReference type="GO" id="GO:0051745">
    <property type="term" value="F:4-hydroxy-3-methylbut-2-enyl diphosphate reductase activity"/>
    <property type="evidence" value="ECO:0007669"/>
    <property type="project" value="UniProtKB-EC"/>
</dbReference>
<feature type="binding site" evidence="5">
    <location>
        <position position="91"/>
    </location>
    <ligand>
        <name>dimethylallyl diphosphate</name>
        <dbReference type="ChEBI" id="CHEBI:57623"/>
    </ligand>
</feature>
<keyword evidence="4 5" id="KW-0411">Iron-sulfur</keyword>
<feature type="domain" description="S1 motif" evidence="7">
    <location>
        <begin position="345"/>
        <end position="416"/>
    </location>
</feature>
<keyword evidence="8" id="KW-0687">Ribonucleoprotein</keyword>
<dbReference type="CDD" id="cd13944">
    <property type="entry name" value="lytB_ispH"/>
    <property type="match status" value="1"/>
</dbReference>
<dbReference type="SUPFAM" id="SSF50249">
    <property type="entry name" value="Nucleic acid-binding proteins"/>
    <property type="match status" value="4"/>
</dbReference>
<dbReference type="Proteomes" id="UP001220478">
    <property type="component" value="Chromosome"/>
</dbReference>
<feature type="binding site" evidence="5">
    <location>
        <position position="113"/>
    </location>
    <ligand>
        <name>[4Fe-4S] cluster</name>
        <dbReference type="ChEBI" id="CHEBI:49883"/>
    </ligand>
</feature>
<feature type="binding site" evidence="5">
    <location>
        <position position="58"/>
    </location>
    <ligand>
        <name>dimethylallyl diphosphate</name>
        <dbReference type="ChEBI" id="CHEBI:57623"/>
    </ligand>
</feature>
<feature type="binding site" evidence="5">
    <location>
        <position position="283"/>
    </location>
    <ligand>
        <name>isopentenyl diphosphate</name>
        <dbReference type="ChEBI" id="CHEBI:128769"/>
    </ligand>
</feature>